<comment type="caution">
    <text evidence="1">The sequence shown here is derived from an EMBL/GenBank/DDBJ whole genome shotgun (WGS) entry which is preliminary data.</text>
</comment>
<evidence type="ECO:0000313" key="1">
    <source>
        <dbReference type="EMBL" id="KAK3799698.1"/>
    </source>
</evidence>
<keyword evidence="2" id="KW-1185">Reference proteome</keyword>
<gene>
    <name evidence="1" type="ORF">RRG08_020433</name>
</gene>
<sequence>MNHLGVLSYNVLLPSSPQHLPPTACVELPAQQPVPPTVLFPPLPAPAAKLSFPQPLLPGQVWIPTQAIRLVLLLATVKTVHS</sequence>
<protein>
    <submittedName>
        <fullName evidence="1">Uncharacterized protein</fullName>
    </submittedName>
</protein>
<dbReference type="EMBL" id="JAWDGP010000544">
    <property type="protein sequence ID" value="KAK3799698.1"/>
    <property type="molecule type" value="Genomic_DNA"/>
</dbReference>
<proteinExistence type="predicted"/>
<dbReference type="Proteomes" id="UP001283361">
    <property type="component" value="Unassembled WGS sequence"/>
</dbReference>
<dbReference type="AlphaFoldDB" id="A0AAE1B551"/>
<accession>A0AAE1B551</accession>
<name>A0AAE1B551_9GAST</name>
<evidence type="ECO:0000313" key="2">
    <source>
        <dbReference type="Proteomes" id="UP001283361"/>
    </source>
</evidence>
<organism evidence="1 2">
    <name type="scientific">Elysia crispata</name>
    <name type="common">lettuce slug</name>
    <dbReference type="NCBI Taxonomy" id="231223"/>
    <lineage>
        <taxon>Eukaryota</taxon>
        <taxon>Metazoa</taxon>
        <taxon>Spiralia</taxon>
        <taxon>Lophotrochozoa</taxon>
        <taxon>Mollusca</taxon>
        <taxon>Gastropoda</taxon>
        <taxon>Heterobranchia</taxon>
        <taxon>Euthyneura</taxon>
        <taxon>Panpulmonata</taxon>
        <taxon>Sacoglossa</taxon>
        <taxon>Placobranchoidea</taxon>
        <taxon>Plakobranchidae</taxon>
        <taxon>Elysia</taxon>
    </lineage>
</organism>
<reference evidence="1" key="1">
    <citation type="journal article" date="2023" name="G3 (Bethesda)">
        <title>A reference genome for the long-term kleptoplast-retaining sea slug Elysia crispata morphotype clarki.</title>
        <authorList>
            <person name="Eastman K.E."/>
            <person name="Pendleton A.L."/>
            <person name="Shaikh M.A."/>
            <person name="Suttiyut T."/>
            <person name="Ogas R."/>
            <person name="Tomko P."/>
            <person name="Gavelis G."/>
            <person name="Widhalm J.R."/>
            <person name="Wisecaver J.H."/>
        </authorList>
    </citation>
    <scope>NUCLEOTIDE SEQUENCE</scope>
    <source>
        <strain evidence="1">ECLA1</strain>
    </source>
</reference>